<feature type="chain" id="PRO_5045774519" evidence="2">
    <location>
        <begin position="28"/>
        <end position="242"/>
    </location>
</feature>
<dbReference type="PANTHER" id="PTHR42852:SF13">
    <property type="entry name" value="PROTEIN DIPZ"/>
    <property type="match status" value="1"/>
</dbReference>
<dbReference type="Pfam" id="PF08534">
    <property type="entry name" value="Redoxin"/>
    <property type="match status" value="1"/>
</dbReference>
<comment type="caution">
    <text evidence="4">The sequence shown here is derived from an EMBL/GenBank/DDBJ whole genome shotgun (WGS) entry which is preliminary data.</text>
</comment>
<dbReference type="InterPro" id="IPR050553">
    <property type="entry name" value="Thioredoxin_ResA/DsbE_sf"/>
</dbReference>
<keyword evidence="5" id="KW-1185">Reference proteome</keyword>
<dbReference type="PANTHER" id="PTHR42852">
    <property type="entry name" value="THIOL:DISULFIDE INTERCHANGE PROTEIN DSBE"/>
    <property type="match status" value="1"/>
</dbReference>
<gene>
    <name evidence="4" type="ORF">ACCQ41_03380</name>
</gene>
<evidence type="ECO:0000313" key="5">
    <source>
        <dbReference type="Proteomes" id="UP001637996"/>
    </source>
</evidence>
<dbReference type="InterPro" id="IPR036249">
    <property type="entry name" value="Thioredoxin-like_sf"/>
</dbReference>
<evidence type="ECO:0000313" key="4">
    <source>
        <dbReference type="EMBL" id="MFO3665294.1"/>
    </source>
</evidence>
<accession>A0ABW9M7J2</accession>
<dbReference type="EMBL" id="JBGMEI010000003">
    <property type="protein sequence ID" value="MFO3665294.1"/>
    <property type="molecule type" value="Genomic_DNA"/>
</dbReference>
<evidence type="ECO:0000259" key="3">
    <source>
        <dbReference type="PROSITE" id="PS51352"/>
    </source>
</evidence>
<dbReference type="PROSITE" id="PS51352">
    <property type="entry name" value="THIOREDOXIN_2"/>
    <property type="match status" value="1"/>
</dbReference>
<dbReference type="InterPro" id="IPR013766">
    <property type="entry name" value="Thioredoxin_domain"/>
</dbReference>
<protein>
    <submittedName>
        <fullName evidence="4">TlpA family protein disulfide reductase</fullName>
    </submittedName>
</protein>
<proteinExistence type="predicted"/>
<dbReference type="CDD" id="cd02966">
    <property type="entry name" value="TlpA_like_family"/>
    <property type="match status" value="1"/>
</dbReference>
<dbReference type="SUPFAM" id="SSF52833">
    <property type="entry name" value="Thioredoxin-like"/>
    <property type="match status" value="1"/>
</dbReference>
<organism evidence="4 5">
    <name type="scientific">Anaerococcus martiniensis</name>
    <dbReference type="NCBI Taxonomy" id="3115615"/>
    <lineage>
        <taxon>Bacteria</taxon>
        <taxon>Bacillati</taxon>
        <taxon>Bacillota</taxon>
        <taxon>Tissierellia</taxon>
        <taxon>Tissierellales</taxon>
        <taxon>Peptoniphilaceae</taxon>
        <taxon>Anaerococcus</taxon>
    </lineage>
</organism>
<feature type="domain" description="Thioredoxin" evidence="3">
    <location>
        <begin position="84"/>
        <end position="232"/>
    </location>
</feature>
<name>A0ABW9M7J2_9FIRM</name>
<dbReference type="InterPro" id="IPR013740">
    <property type="entry name" value="Redoxin"/>
</dbReference>
<feature type="signal peptide" evidence="2">
    <location>
        <begin position="1"/>
        <end position="27"/>
    </location>
</feature>
<sequence length="242" mass="27372">MRKANNIYTIIMLGLALAACQNNSQQASDEKMKNETKTEMSEQNKDEMKNEDQKADEKEMPEADNKEAKDEKDMTMEETDPTKMADKKMLPNFTAKDQDGNPYTNEDIAKNDATVINLWFTGCSACIEEMDEVNELADELKKEDGVDFVSMCTDVNYDESTKEAYERIIKDKKPTYKALAVDYEGDMKEYLEGIFVYPTTIVVDKNGNIIGDPIEGTLVSEDQQAKLKENIKMAIESSKASK</sequence>
<dbReference type="RefSeq" id="WP_410031005.1">
    <property type="nucleotide sequence ID" value="NZ_JBGMEI010000003.1"/>
</dbReference>
<dbReference type="Gene3D" id="3.40.30.10">
    <property type="entry name" value="Glutaredoxin"/>
    <property type="match status" value="1"/>
</dbReference>
<reference evidence="4 5" key="1">
    <citation type="journal article" date="2025" name="Anaerobe">
        <title>Description of Anaerococcus kampingiae sp. nov., Anaerococcus groningensis sp. nov., Anaerococcus martiniensis sp. nov., and Anaerococcus cruorum sp. nov., isolated from human clinical specimens.</title>
        <authorList>
            <person name="Boiten K.E."/>
            <person name="Meijer J."/>
            <person name="van Wezel E.M."/>
            <person name="Veloo A.C.M."/>
        </authorList>
    </citation>
    <scope>NUCLEOTIDE SEQUENCE [LARGE SCALE GENOMIC DNA]</scope>
    <source>
        <strain evidence="4 5">ENR0831</strain>
    </source>
</reference>
<feature type="region of interest" description="Disordered" evidence="1">
    <location>
        <begin position="22"/>
        <end position="105"/>
    </location>
</feature>
<feature type="compositionally biased region" description="Basic and acidic residues" evidence="1">
    <location>
        <begin position="28"/>
        <end position="89"/>
    </location>
</feature>
<evidence type="ECO:0000256" key="1">
    <source>
        <dbReference type="SAM" id="MobiDB-lite"/>
    </source>
</evidence>
<keyword evidence="2" id="KW-0732">Signal</keyword>
<dbReference type="PROSITE" id="PS51257">
    <property type="entry name" value="PROKAR_LIPOPROTEIN"/>
    <property type="match status" value="1"/>
</dbReference>
<dbReference type="Proteomes" id="UP001637996">
    <property type="component" value="Unassembled WGS sequence"/>
</dbReference>
<evidence type="ECO:0000256" key="2">
    <source>
        <dbReference type="SAM" id="SignalP"/>
    </source>
</evidence>